<gene>
    <name evidence="16" type="ORF">VNO78_19924</name>
</gene>
<proteinExistence type="inferred from homology"/>
<evidence type="ECO:0000256" key="1">
    <source>
        <dbReference type="ARBA" id="ARBA00004123"/>
    </source>
</evidence>
<dbReference type="InterPro" id="IPR000971">
    <property type="entry name" value="Globin"/>
</dbReference>
<dbReference type="InterPro" id="IPR012292">
    <property type="entry name" value="Globin/Proto"/>
</dbReference>
<keyword evidence="6" id="KW-0963">Cytoplasm</keyword>
<keyword evidence="8" id="KW-0561">Oxygen transport</keyword>
<comment type="similarity">
    <text evidence="3 14">Belongs to the plant globin family.</text>
</comment>
<keyword evidence="12" id="KW-0535">Nitrogen fixation</keyword>
<dbReference type="SUPFAM" id="SSF46458">
    <property type="entry name" value="Globin-like"/>
    <property type="match status" value="1"/>
</dbReference>
<evidence type="ECO:0000256" key="9">
    <source>
        <dbReference type="ARBA" id="ARBA00022723"/>
    </source>
</evidence>
<keyword evidence="5" id="KW-0813">Transport</keyword>
<keyword evidence="17" id="KW-1185">Reference proteome</keyword>
<organism evidence="16 17">
    <name type="scientific">Psophocarpus tetragonolobus</name>
    <name type="common">Winged bean</name>
    <name type="synonym">Dolichos tetragonolobus</name>
    <dbReference type="NCBI Taxonomy" id="3891"/>
    <lineage>
        <taxon>Eukaryota</taxon>
        <taxon>Viridiplantae</taxon>
        <taxon>Streptophyta</taxon>
        <taxon>Embryophyta</taxon>
        <taxon>Tracheophyta</taxon>
        <taxon>Spermatophyta</taxon>
        <taxon>Magnoliopsida</taxon>
        <taxon>eudicotyledons</taxon>
        <taxon>Gunneridae</taxon>
        <taxon>Pentapetalae</taxon>
        <taxon>rosids</taxon>
        <taxon>fabids</taxon>
        <taxon>Fabales</taxon>
        <taxon>Fabaceae</taxon>
        <taxon>Papilionoideae</taxon>
        <taxon>50 kb inversion clade</taxon>
        <taxon>NPAAA clade</taxon>
        <taxon>indigoferoid/millettioid clade</taxon>
        <taxon>Phaseoleae</taxon>
        <taxon>Psophocarpus</taxon>
    </lineage>
</organism>
<dbReference type="GO" id="GO:0020037">
    <property type="term" value="F:heme binding"/>
    <property type="evidence" value="ECO:0007669"/>
    <property type="project" value="InterPro"/>
</dbReference>
<dbReference type="InterPro" id="IPR009050">
    <property type="entry name" value="Globin-like_sf"/>
</dbReference>
<dbReference type="Gene3D" id="1.10.490.10">
    <property type="entry name" value="Globins"/>
    <property type="match status" value="1"/>
</dbReference>
<dbReference type="EMBL" id="JAYMYS010000005">
    <property type="protein sequence ID" value="KAK7391508.1"/>
    <property type="molecule type" value="Genomic_DNA"/>
</dbReference>
<evidence type="ECO:0000256" key="3">
    <source>
        <dbReference type="ARBA" id="ARBA00007609"/>
    </source>
</evidence>
<evidence type="ECO:0000256" key="14">
    <source>
        <dbReference type="RuleBase" id="RU000625"/>
    </source>
</evidence>
<dbReference type="Proteomes" id="UP001386955">
    <property type="component" value="Unassembled WGS sequence"/>
</dbReference>
<evidence type="ECO:0000256" key="13">
    <source>
        <dbReference type="ARBA" id="ARBA00023242"/>
    </source>
</evidence>
<evidence type="ECO:0000256" key="11">
    <source>
        <dbReference type="ARBA" id="ARBA00023074"/>
    </source>
</evidence>
<dbReference type="Pfam" id="PF00042">
    <property type="entry name" value="Globin"/>
    <property type="match status" value="1"/>
</dbReference>
<accession>A0AAN9XH25</accession>
<dbReference type="PROSITE" id="PS01033">
    <property type="entry name" value="GLOBIN"/>
    <property type="match status" value="1"/>
</dbReference>
<comment type="subunit">
    <text evidence="4">Monomer.</text>
</comment>
<evidence type="ECO:0000256" key="12">
    <source>
        <dbReference type="ARBA" id="ARBA00023231"/>
    </source>
</evidence>
<feature type="domain" description="Globin" evidence="15">
    <location>
        <begin position="39"/>
        <end position="181"/>
    </location>
</feature>
<evidence type="ECO:0000256" key="10">
    <source>
        <dbReference type="ARBA" id="ARBA00023004"/>
    </source>
</evidence>
<dbReference type="GO" id="GO:0046872">
    <property type="term" value="F:metal ion binding"/>
    <property type="evidence" value="ECO:0007669"/>
    <property type="project" value="UniProtKB-KW"/>
</dbReference>
<dbReference type="PROSITE" id="PS00208">
    <property type="entry name" value="PLANT_GLOBIN"/>
    <property type="match status" value="1"/>
</dbReference>
<evidence type="ECO:0000259" key="15">
    <source>
        <dbReference type="PROSITE" id="PS01033"/>
    </source>
</evidence>
<dbReference type="InterPro" id="IPR001032">
    <property type="entry name" value="Leghaemoglobin-like"/>
</dbReference>
<evidence type="ECO:0000256" key="2">
    <source>
        <dbReference type="ARBA" id="ARBA00004514"/>
    </source>
</evidence>
<keyword evidence="7 14" id="KW-0349">Heme</keyword>
<keyword evidence="10 14" id="KW-0408">Iron</keyword>
<comment type="subcellular location">
    <subcellularLocation>
        <location evidence="2">Cytoplasm</location>
        <location evidence="2">Cytosol</location>
    </subcellularLocation>
    <subcellularLocation>
        <location evidence="1">Nucleus</location>
    </subcellularLocation>
</comment>
<evidence type="ECO:0000256" key="4">
    <source>
        <dbReference type="ARBA" id="ARBA00011245"/>
    </source>
</evidence>
<protein>
    <recommendedName>
        <fullName evidence="15">Globin domain-containing protein</fullName>
    </recommendedName>
</protein>
<dbReference type="InterPro" id="IPR019824">
    <property type="entry name" value="Leghaemoglobin_Fe_BS"/>
</dbReference>
<dbReference type="PANTHER" id="PTHR22924:SF92">
    <property type="entry name" value="NON-SYMBIOTIC HEMOGLOBIN 2"/>
    <property type="match status" value="1"/>
</dbReference>
<evidence type="ECO:0000256" key="7">
    <source>
        <dbReference type="ARBA" id="ARBA00022617"/>
    </source>
</evidence>
<evidence type="ECO:0000313" key="16">
    <source>
        <dbReference type="EMBL" id="KAK7391508.1"/>
    </source>
</evidence>
<dbReference type="PANTHER" id="PTHR22924">
    <property type="entry name" value="LEGHEMOGLOBIN-RELATED"/>
    <property type="match status" value="1"/>
</dbReference>
<keyword evidence="11" id="KW-0944">Nitration</keyword>
<dbReference type="PRINTS" id="PR00188">
    <property type="entry name" value="PLANTGLOBIN"/>
</dbReference>
<evidence type="ECO:0000313" key="17">
    <source>
        <dbReference type="Proteomes" id="UP001386955"/>
    </source>
</evidence>
<keyword evidence="9 14" id="KW-0479">Metal-binding</keyword>
<keyword evidence="13" id="KW-0539">Nucleus</keyword>
<sequence length="181" mass="19817">MTLPCTTSHKVFKFLKPNHWKALNNRSNRKEKEKGNMGGFTEKQEALVNSSYEAFKANVPQYSVVFYTSILEKAPAAKDLFPFLANGVDPTNPKLIGHAEKLFGLVHDSAAQLRAKGAVVADAALGSLHAQKGVTDPQFVVVKEALLKTVKEAVGDKWSDELSNAWEVAYNELAAALKKAF</sequence>
<dbReference type="GO" id="GO:0005344">
    <property type="term" value="F:oxygen carrier activity"/>
    <property type="evidence" value="ECO:0007669"/>
    <property type="project" value="UniProtKB-KW"/>
</dbReference>
<dbReference type="AlphaFoldDB" id="A0AAN9XH25"/>
<comment type="caution">
    <text evidence="16">The sequence shown here is derived from an EMBL/GenBank/DDBJ whole genome shotgun (WGS) entry which is preliminary data.</text>
</comment>
<reference evidence="16 17" key="1">
    <citation type="submission" date="2024-01" db="EMBL/GenBank/DDBJ databases">
        <title>The genomes of 5 underutilized Papilionoideae crops provide insights into root nodulation and disease resistanc.</title>
        <authorList>
            <person name="Jiang F."/>
        </authorList>
    </citation>
    <scope>NUCLEOTIDE SEQUENCE [LARGE SCALE GENOMIC DNA]</scope>
    <source>
        <strain evidence="16">DUOXIRENSHENG_FW03</strain>
        <tissue evidence="16">Leaves</tissue>
    </source>
</reference>
<dbReference type="GO" id="GO:0019825">
    <property type="term" value="F:oxygen binding"/>
    <property type="evidence" value="ECO:0007669"/>
    <property type="project" value="InterPro"/>
</dbReference>
<evidence type="ECO:0000256" key="6">
    <source>
        <dbReference type="ARBA" id="ARBA00022490"/>
    </source>
</evidence>
<name>A0AAN9XH25_PSOTE</name>
<dbReference type="GO" id="GO:0005634">
    <property type="term" value="C:nucleus"/>
    <property type="evidence" value="ECO:0007669"/>
    <property type="project" value="UniProtKB-SubCell"/>
</dbReference>
<evidence type="ECO:0000256" key="8">
    <source>
        <dbReference type="ARBA" id="ARBA00022621"/>
    </source>
</evidence>
<evidence type="ECO:0000256" key="5">
    <source>
        <dbReference type="ARBA" id="ARBA00022448"/>
    </source>
</evidence>
<dbReference type="GO" id="GO:0005829">
    <property type="term" value="C:cytosol"/>
    <property type="evidence" value="ECO:0007669"/>
    <property type="project" value="UniProtKB-SubCell"/>
</dbReference>